<dbReference type="InterPro" id="IPR050131">
    <property type="entry name" value="Peptidase_S8_subtilisin-like"/>
</dbReference>
<keyword evidence="2 5" id="KW-0645">Protease</keyword>
<keyword evidence="4 5" id="KW-0720">Serine protease</keyword>
<dbReference type="InterPro" id="IPR056002">
    <property type="entry name" value="DUF7580"/>
</dbReference>
<dbReference type="InterPro" id="IPR015500">
    <property type="entry name" value="Peptidase_S8_subtilisin-rel"/>
</dbReference>
<dbReference type="InterPro" id="IPR036852">
    <property type="entry name" value="Peptidase_S8/S53_dom_sf"/>
</dbReference>
<sequence length="789" mass="88027">YPCMRNLGAEEEGSVLYKQTVLKIRRGLERNTKGRDPLAKSAVKHLKDFSSHYGVRRPVIADIAGGPMATPDEHSTKVKMMVYAILRKHMKCLCLDDEGKPRGHTHIARLLLTAAPSYTSEDQAEFEMLFHTVPDSGESTLSWSRARQCCWQDVQVLVPRETKVGFVDQGPQKSSSRAMEKVKRGNFCDLISLNENSRLCLTIQRDGLFKGRPDQLKQIVENEPGISLSKLLDTHRLSMEMKGILAYIVAQSVWQFYESDWMNTRWNSDTIQFIPGVNLDSEAATQNGIFAWKPYFSVHFGEEDPDFSDCSAFGSGDIHQYPRIRALGVMLVEIGIGKSLESHVQEGSEIAKRNKVWVAAKRYSDSKKPWPGFPFAPYRTAVEHCLEPDNFALRPRTAEVTNAQVEEEAETLRKRRKVLYEKVVSPLENLVKVCGWIDDPSAIGPVSIPQAPQPAIQEPELAVPNNSTTTSLRQSKSWLSGVEYLNSNIIRKLGKRSEGVPARIKIAVLDTGFEENVPFFHSPHRRPRIKDWKDWVEDSPDATDIAGHGTHIVSLIMTIAPDADIYVARVAEDRKGLEGAGDEIVAKAIEWALTKWNVDIISMSFGYRKDRPEIKKVILGGVLSRSEEILYFAAAANFGVREPEMFPARSPHVISMRGSNASGFFPDFNPPPNESEAIVYGTLGVDVPGASIRPDGKQESKSGTSIATAVAAGIAAVLLEYVTWKTQESCDREILRKLRTQQGMLAMFRALSVRSLYDQGHLCVSLQGLLGITEAQRWAKFEDALAKVS</sequence>
<protein>
    <submittedName>
        <fullName evidence="8">Subtilisin-like protein</fullName>
    </submittedName>
</protein>
<dbReference type="CDD" id="cd00306">
    <property type="entry name" value="Peptidases_S8_S53"/>
    <property type="match status" value="1"/>
</dbReference>
<dbReference type="AlphaFoldDB" id="A0A6A6WRF6"/>
<evidence type="ECO:0000313" key="8">
    <source>
        <dbReference type="EMBL" id="KAF2786666.1"/>
    </source>
</evidence>
<name>A0A6A6WRF6_9PLEO</name>
<evidence type="ECO:0000313" key="9">
    <source>
        <dbReference type="Proteomes" id="UP000799757"/>
    </source>
</evidence>
<dbReference type="PRINTS" id="PR00723">
    <property type="entry name" value="SUBTILISIN"/>
</dbReference>
<organism evidence="8 9">
    <name type="scientific">Melanomma pulvis-pyrius CBS 109.77</name>
    <dbReference type="NCBI Taxonomy" id="1314802"/>
    <lineage>
        <taxon>Eukaryota</taxon>
        <taxon>Fungi</taxon>
        <taxon>Dikarya</taxon>
        <taxon>Ascomycota</taxon>
        <taxon>Pezizomycotina</taxon>
        <taxon>Dothideomycetes</taxon>
        <taxon>Pleosporomycetidae</taxon>
        <taxon>Pleosporales</taxon>
        <taxon>Melanommataceae</taxon>
        <taxon>Melanomma</taxon>
    </lineage>
</organism>
<dbReference type="PROSITE" id="PS51892">
    <property type="entry name" value="SUBTILASE"/>
    <property type="match status" value="1"/>
</dbReference>
<evidence type="ECO:0000256" key="3">
    <source>
        <dbReference type="ARBA" id="ARBA00022801"/>
    </source>
</evidence>
<feature type="active site" description="Charge relay system" evidence="5">
    <location>
        <position position="548"/>
    </location>
</feature>
<keyword evidence="9" id="KW-1185">Reference proteome</keyword>
<dbReference type="OrthoDB" id="3797656at2759"/>
<reference evidence="8" key="1">
    <citation type="journal article" date="2020" name="Stud. Mycol.">
        <title>101 Dothideomycetes genomes: a test case for predicting lifestyles and emergence of pathogens.</title>
        <authorList>
            <person name="Haridas S."/>
            <person name="Albert R."/>
            <person name="Binder M."/>
            <person name="Bloem J."/>
            <person name="Labutti K."/>
            <person name="Salamov A."/>
            <person name="Andreopoulos B."/>
            <person name="Baker S."/>
            <person name="Barry K."/>
            <person name="Bills G."/>
            <person name="Bluhm B."/>
            <person name="Cannon C."/>
            <person name="Castanera R."/>
            <person name="Culley D."/>
            <person name="Daum C."/>
            <person name="Ezra D."/>
            <person name="Gonzalez J."/>
            <person name="Henrissat B."/>
            <person name="Kuo A."/>
            <person name="Liang C."/>
            <person name="Lipzen A."/>
            <person name="Lutzoni F."/>
            <person name="Magnuson J."/>
            <person name="Mondo S."/>
            <person name="Nolan M."/>
            <person name="Ohm R."/>
            <person name="Pangilinan J."/>
            <person name="Park H.-J."/>
            <person name="Ramirez L."/>
            <person name="Alfaro M."/>
            <person name="Sun H."/>
            <person name="Tritt A."/>
            <person name="Yoshinaga Y."/>
            <person name="Zwiers L.-H."/>
            <person name="Turgeon B."/>
            <person name="Goodwin S."/>
            <person name="Spatafora J."/>
            <person name="Crous P."/>
            <person name="Grigoriev I."/>
        </authorList>
    </citation>
    <scope>NUCLEOTIDE SEQUENCE</scope>
    <source>
        <strain evidence="8">CBS 109.77</strain>
    </source>
</reference>
<feature type="active site" description="Charge relay system" evidence="5">
    <location>
        <position position="510"/>
    </location>
</feature>
<proteinExistence type="inferred from homology"/>
<dbReference type="InterPro" id="IPR000209">
    <property type="entry name" value="Peptidase_S8/S53_dom"/>
</dbReference>
<dbReference type="EMBL" id="MU002425">
    <property type="protein sequence ID" value="KAF2786666.1"/>
    <property type="molecule type" value="Genomic_DNA"/>
</dbReference>
<evidence type="ECO:0000256" key="5">
    <source>
        <dbReference type="PROSITE-ProRule" id="PRU01240"/>
    </source>
</evidence>
<dbReference type="Proteomes" id="UP000799757">
    <property type="component" value="Unassembled WGS sequence"/>
</dbReference>
<feature type="non-terminal residue" evidence="8">
    <location>
        <position position="1"/>
    </location>
</feature>
<feature type="active site" description="Charge relay system" evidence="5">
    <location>
        <position position="705"/>
    </location>
</feature>
<keyword evidence="3 5" id="KW-0378">Hydrolase</keyword>
<dbReference type="SUPFAM" id="SSF52743">
    <property type="entry name" value="Subtilisin-like"/>
    <property type="match status" value="1"/>
</dbReference>
<dbReference type="Pfam" id="PF00082">
    <property type="entry name" value="Peptidase_S8"/>
    <property type="match status" value="1"/>
</dbReference>
<dbReference type="GO" id="GO:0004252">
    <property type="term" value="F:serine-type endopeptidase activity"/>
    <property type="evidence" value="ECO:0007669"/>
    <property type="project" value="UniProtKB-UniRule"/>
</dbReference>
<feature type="domain" description="DUF7580" evidence="7">
    <location>
        <begin position="82"/>
        <end position="432"/>
    </location>
</feature>
<dbReference type="Pfam" id="PF24476">
    <property type="entry name" value="DUF7580"/>
    <property type="match status" value="1"/>
</dbReference>
<accession>A0A6A6WRF6</accession>
<evidence type="ECO:0000259" key="6">
    <source>
        <dbReference type="Pfam" id="PF00082"/>
    </source>
</evidence>
<evidence type="ECO:0000256" key="1">
    <source>
        <dbReference type="ARBA" id="ARBA00011073"/>
    </source>
</evidence>
<feature type="domain" description="Peptidase S8/S53" evidence="6">
    <location>
        <begin position="504"/>
        <end position="738"/>
    </location>
</feature>
<evidence type="ECO:0000256" key="2">
    <source>
        <dbReference type="ARBA" id="ARBA00022670"/>
    </source>
</evidence>
<dbReference type="Gene3D" id="3.40.50.200">
    <property type="entry name" value="Peptidase S8/S53 domain"/>
    <property type="match status" value="1"/>
</dbReference>
<gene>
    <name evidence="8" type="ORF">K505DRAFT_259395</name>
</gene>
<comment type="similarity">
    <text evidence="1 5">Belongs to the peptidase S8 family.</text>
</comment>
<evidence type="ECO:0000259" key="7">
    <source>
        <dbReference type="Pfam" id="PF24476"/>
    </source>
</evidence>
<dbReference type="PANTHER" id="PTHR43806:SF11">
    <property type="entry name" value="CEREVISIN-RELATED"/>
    <property type="match status" value="1"/>
</dbReference>
<dbReference type="PANTHER" id="PTHR43806">
    <property type="entry name" value="PEPTIDASE S8"/>
    <property type="match status" value="1"/>
</dbReference>
<dbReference type="GO" id="GO:0006508">
    <property type="term" value="P:proteolysis"/>
    <property type="evidence" value="ECO:0007669"/>
    <property type="project" value="UniProtKB-KW"/>
</dbReference>
<evidence type="ECO:0000256" key="4">
    <source>
        <dbReference type="ARBA" id="ARBA00022825"/>
    </source>
</evidence>